<proteinExistence type="inferred from homology"/>
<dbReference type="InterPro" id="IPR022653">
    <property type="entry name" value="De-COase2_pyr-phos_BS"/>
</dbReference>
<dbReference type="eggNOG" id="COG0019">
    <property type="taxonomic scope" value="Bacteria"/>
</dbReference>
<dbReference type="FunFam" id="2.40.37.10:FF:000004">
    <property type="entry name" value="Ornithine decarboxylase"/>
    <property type="match status" value="1"/>
</dbReference>
<reference evidence="10 11" key="1">
    <citation type="submission" date="2009-07" db="EMBL/GenBank/DDBJ databases">
        <authorList>
            <person name="Madupu R."/>
            <person name="Sebastian Y."/>
            <person name="Durkin A.S."/>
            <person name="Torralba M."/>
            <person name="Methe B."/>
            <person name="Sutton G.G."/>
            <person name="Strausberg R.L."/>
            <person name="Nelson K.E."/>
        </authorList>
    </citation>
    <scope>NUCLEOTIDE SEQUENCE [LARGE SCALE GENOMIC DNA]</scope>
    <source>
        <strain evidence="10 11">ATCC 35580</strain>
    </source>
</reference>
<dbReference type="InterPro" id="IPR029066">
    <property type="entry name" value="PLP-binding_barrel"/>
</dbReference>
<name>C8PNW2_9SPIR</name>
<dbReference type="InterPro" id="IPR009006">
    <property type="entry name" value="Ala_racemase/Decarboxylase_C"/>
</dbReference>
<evidence type="ECO:0000259" key="9">
    <source>
        <dbReference type="Pfam" id="PF02784"/>
    </source>
</evidence>
<evidence type="ECO:0000256" key="3">
    <source>
        <dbReference type="ARBA" id="ARBA00022898"/>
    </source>
</evidence>
<dbReference type="AlphaFoldDB" id="C8PNW2"/>
<dbReference type="PANTHER" id="PTHR11482">
    <property type="entry name" value="ARGININE/DIAMINOPIMELATE/ORNITHINE DECARBOXYLASE"/>
    <property type="match status" value="1"/>
</dbReference>
<evidence type="ECO:0000313" key="10">
    <source>
        <dbReference type="EMBL" id="EEV20825.1"/>
    </source>
</evidence>
<dbReference type="STRING" id="596324.TREVI0001_1681"/>
<dbReference type="GO" id="GO:0005737">
    <property type="term" value="C:cytoplasm"/>
    <property type="evidence" value="ECO:0007669"/>
    <property type="project" value="TreeGrafter"/>
</dbReference>
<dbReference type="Pfam" id="PF02784">
    <property type="entry name" value="Orn_Arg_deC_N"/>
    <property type="match status" value="1"/>
</dbReference>
<dbReference type="PRINTS" id="PR01179">
    <property type="entry name" value="ODADCRBXLASE"/>
</dbReference>
<dbReference type="RefSeq" id="WP_006188229.1">
    <property type="nucleotide sequence ID" value="NZ_ACYH01000024.1"/>
</dbReference>
<dbReference type="EMBL" id="ACYH01000024">
    <property type="protein sequence ID" value="EEV20825.1"/>
    <property type="molecule type" value="Genomic_DNA"/>
</dbReference>
<accession>C8PNW2</accession>
<dbReference type="GeneID" id="301461584"/>
<dbReference type="Proteomes" id="UP000004509">
    <property type="component" value="Unassembled WGS sequence"/>
</dbReference>
<dbReference type="InterPro" id="IPR022644">
    <property type="entry name" value="De-COase2_N"/>
</dbReference>
<keyword evidence="3 8" id="KW-0663">Pyridoxal phosphate</keyword>
<evidence type="ECO:0000256" key="4">
    <source>
        <dbReference type="ARBA" id="ARBA00023239"/>
    </source>
</evidence>
<dbReference type="FunFam" id="3.20.20.10:FF:000008">
    <property type="entry name" value="Ornithine decarboxylase"/>
    <property type="match status" value="1"/>
</dbReference>
<dbReference type="GO" id="GO:0033387">
    <property type="term" value="P:putrescine biosynthetic process from arginine, via ornithine"/>
    <property type="evidence" value="ECO:0007669"/>
    <property type="project" value="TreeGrafter"/>
</dbReference>
<comment type="cofactor">
    <cofactor evidence="1 8">
        <name>pyridoxal 5'-phosphate</name>
        <dbReference type="ChEBI" id="CHEBI:597326"/>
    </cofactor>
</comment>
<gene>
    <name evidence="10" type="ORF">TREVI0001_1681</name>
</gene>
<protein>
    <recommendedName>
        <fullName evidence="6">ornithine decarboxylase</fullName>
        <ecNumber evidence="6">4.1.1.17</ecNumber>
    </recommendedName>
</protein>
<dbReference type="PANTHER" id="PTHR11482:SF6">
    <property type="entry name" value="ORNITHINE DECARBOXYLASE 1-RELATED"/>
    <property type="match status" value="1"/>
</dbReference>
<evidence type="ECO:0000256" key="5">
    <source>
        <dbReference type="ARBA" id="ARBA00034115"/>
    </source>
</evidence>
<dbReference type="InterPro" id="IPR000183">
    <property type="entry name" value="Orn/DAP/Arg_de-COase"/>
</dbReference>
<dbReference type="Gene3D" id="3.20.20.10">
    <property type="entry name" value="Alanine racemase"/>
    <property type="match status" value="1"/>
</dbReference>
<sequence length="395" mass="44801">MNVTDYLTESEWKKVIHFSEKLETPCVVINLDRIKKNYLELKNFFSTADIYYAVKANPHEEVLKLLIELGANFDIASRYELDKILALGISPDRLSYGNTIKKAKDIAYFYEKGIRLFATDSKEDLKNLAKYAPKSHVYVRILVENTNSADWPLSRKFGCHPDMAYDLCILAKELGLIPYGISFHVGSQQRDIGQWDDAIAKTKYLMSSLEEEEDIELKMINMGGGFPASYVVPTNELSEYASEINRYLDDDFGDERPRIILEPGRSMVGNAGVLVTEVITVSRKNNTALQRWVYVDAGVFNGLVETLNESIKYPIITSKDTNCSKRGEVILAGPTCDSMDIMYEKYKYQLPINLKPGDRVYFLSAGAYTATYASVEFNGFPPLKTYIMKNEKKGD</sequence>
<dbReference type="CDD" id="cd00622">
    <property type="entry name" value="PLPDE_III_ODC"/>
    <property type="match status" value="1"/>
</dbReference>
<dbReference type="PROSITE" id="PS00878">
    <property type="entry name" value="ODR_DC_2_1"/>
    <property type="match status" value="1"/>
</dbReference>
<dbReference type="SUPFAM" id="SSF50621">
    <property type="entry name" value="Alanine racemase C-terminal domain-like"/>
    <property type="match status" value="1"/>
</dbReference>
<dbReference type="Gene3D" id="2.40.37.10">
    <property type="entry name" value="Lyase, Ornithine Decarboxylase, Chain A, domain 1"/>
    <property type="match status" value="1"/>
</dbReference>
<dbReference type="EC" id="4.1.1.17" evidence="6"/>
<evidence type="ECO:0000256" key="7">
    <source>
        <dbReference type="ARBA" id="ARBA00049127"/>
    </source>
</evidence>
<keyword evidence="4" id="KW-0456">Lyase</keyword>
<evidence type="ECO:0000256" key="8">
    <source>
        <dbReference type="PIRSR" id="PIRSR600183-50"/>
    </source>
</evidence>
<comment type="pathway">
    <text evidence="5">Amine and polyamine biosynthesis; putrescine biosynthesis via L-ornithine pathway; putrescine from L-ornithine: step 1/1.</text>
</comment>
<feature type="domain" description="Orn/DAP/Arg decarboxylase 2 N-terminal" evidence="9">
    <location>
        <begin position="32"/>
        <end position="268"/>
    </location>
</feature>
<comment type="catalytic activity">
    <reaction evidence="7">
        <text>L-ornithine + H(+) = putrescine + CO2</text>
        <dbReference type="Rhea" id="RHEA:22964"/>
        <dbReference type="ChEBI" id="CHEBI:15378"/>
        <dbReference type="ChEBI" id="CHEBI:16526"/>
        <dbReference type="ChEBI" id="CHEBI:46911"/>
        <dbReference type="ChEBI" id="CHEBI:326268"/>
        <dbReference type="EC" id="4.1.1.17"/>
    </reaction>
</comment>
<dbReference type="GO" id="GO:0004586">
    <property type="term" value="F:ornithine decarboxylase activity"/>
    <property type="evidence" value="ECO:0007669"/>
    <property type="project" value="UniProtKB-EC"/>
</dbReference>
<comment type="similarity">
    <text evidence="2">Belongs to the Orn/Lys/Arg decarboxylase class-II family.</text>
</comment>
<organism evidence="10 11">
    <name type="scientific">Treponema vincentii ATCC 35580</name>
    <dbReference type="NCBI Taxonomy" id="596324"/>
    <lineage>
        <taxon>Bacteria</taxon>
        <taxon>Pseudomonadati</taxon>
        <taxon>Spirochaetota</taxon>
        <taxon>Spirochaetia</taxon>
        <taxon>Spirochaetales</taxon>
        <taxon>Treponemataceae</taxon>
        <taxon>Treponema</taxon>
    </lineage>
</organism>
<dbReference type="SUPFAM" id="SSF51419">
    <property type="entry name" value="PLP-binding barrel"/>
    <property type="match status" value="1"/>
</dbReference>
<comment type="caution">
    <text evidence="10">The sequence shown here is derived from an EMBL/GenBank/DDBJ whole genome shotgun (WGS) entry which is preliminary data.</text>
</comment>
<evidence type="ECO:0000256" key="6">
    <source>
        <dbReference type="ARBA" id="ARBA00034138"/>
    </source>
</evidence>
<feature type="modified residue" description="N6-(pyridoxal phosphate)lysine" evidence="8">
    <location>
        <position position="55"/>
    </location>
</feature>
<evidence type="ECO:0000313" key="11">
    <source>
        <dbReference type="Proteomes" id="UP000004509"/>
    </source>
</evidence>
<evidence type="ECO:0000256" key="1">
    <source>
        <dbReference type="ARBA" id="ARBA00001933"/>
    </source>
</evidence>
<feature type="active site" description="Proton donor" evidence="8">
    <location>
        <position position="336"/>
    </location>
</feature>
<evidence type="ECO:0000256" key="2">
    <source>
        <dbReference type="ARBA" id="ARBA00008872"/>
    </source>
</evidence>
<dbReference type="InterPro" id="IPR002433">
    <property type="entry name" value="Orn_de-COase"/>
</dbReference>
<dbReference type="PRINTS" id="PR01182">
    <property type="entry name" value="ORNDCRBXLASE"/>
</dbReference>
<dbReference type="OrthoDB" id="9802241at2"/>